<dbReference type="RefSeq" id="WP_013386846.1">
    <property type="nucleotide sequence ID" value="NC_014632.1"/>
</dbReference>
<feature type="transmembrane region" description="Helical" evidence="1">
    <location>
        <begin position="166"/>
        <end position="190"/>
    </location>
</feature>
<feature type="transmembrane region" description="Helical" evidence="1">
    <location>
        <begin position="298"/>
        <end position="316"/>
    </location>
</feature>
<evidence type="ECO:0000313" key="2">
    <source>
        <dbReference type="EMBL" id="ADO82176.1"/>
    </source>
</evidence>
<feature type="transmembrane region" description="Helical" evidence="1">
    <location>
        <begin position="97"/>
        <end position="116"/>
    </location>
</feature>
<feature type="transmembrane region" description="Helical" evidence="1">
    <location>
        <begin position="274"/>
        <end position="292"/>
    </location>
</feature>
<proteinExistence type="predicted"/>
<sequence>MKIDNNFILYLVIFLVFYMFTVFKERYPIKISILKFFNFLILILLFGFTHEMGTDNTLYERHYYSANYQDLFNLGRSGLGLKILNLLANSLKIEYELFKAFTTTSILILFFKSFNFFFKKQYFYAVFMFLGIGMTQLTQNIIKQGIAASILALSMIYILKKKPKKYIGLICLASVFHNTVILFLPFYKILKNPLKLKTKKKLFVFSLVVGLFLGNVFLTKVISYLPESDYYMMYLRQDELLGIKFNILNFIEYYVPFIVVILNRKKFNRLDKFIFEYYFYLILLTNLLLNYKYIFVRITPYFVIPIIWSYIFITFKSIKMKKVCKLIMIMFIFVIYALRTINNSALEYSNYILEVLF</sequence>
<evidence type="ECO:0000256" key="1">
    <source>
        <dbReference type="SAM" id="Phobius"/>
    </source>
</evidence>
<keyword evidence="1" id="KW-0812">Transmembrane</keyword>
<feature type="transmembrane region" description="Helical" evidence="1">
    <location>
        <begin position="323"/>
        <end position="341"/>
    </location>
</feature>
<accession>E3HB27</accession>
<dbReference type="Proteomes" id="UP000006875">
    <property type="component" value="Chromosome"/>
</dbReference>
<dbReference type="EMBL" id="CP002281">
    <property type="protein sequence ID" value="ADO82176.1"/>
    <property type="molecule type" value="Genomic_DNA"/>
</dbReference>
<keyword evidence="1" id="KW-0472">Membrane</keyword>
<reference evidence="2 3" key="1">
    <citation type="journal article" date="2010" name="Stand. Genomic Sci.">
        <title>Complete genome sequence of Ilyobacter polytropus type strain (CuHbu1).</title>
        <authorList>
            <person name="Sikorski J."/>
            <person name="Chertkov O."/>
            <person name="Lapidus A."/>
            <person name="Nolan M."/>
            <person name="Lucas S."/>
            <person name="Del Rio T.G."/>
            <person name="Tice H."/>
            <person name="Cheng J.F."/>
            <person name="Tapia R."/>
            <person name="Han C."/>
            <person name="Goodwin L."/>
            <person name="Pitluck S."/>
            <person name="Liolios K."/>
            <person name="Ivanova N."/>
            <person name="Mavromatis K."/>
            <person name="Mikhailova N."/>
            <person name="Pati A."/>
            <person name="Chen A."/>
            <person name="Palaniappan K."/>
            <person name="Land M."/>
            <person name="Hauser L."/>
            <person name="Chang Y.J."/>
            <person name="Jeffries C.D."/>
            <person name="Brambilla E."/>
            <person name="Yasawong M."/>
            <person name="Rohde M."/>
            <person name="Pukall R."/>
            <person name="Spring S."/>
            <person name="Goker M."/>
            <person name="Woyke T."/>
            <person name="Bristow J."/>
            <person name="Eisen J.A."/>
            <person name="Markowitz V."/>
            <person name="Hugenholtz P."/>
            <person name="Kyrpides N.C."/>
            <person name="Klenk H.P."/>
        </authorList>
    </citation>
    <scope>NUCLEOTIDE SEQUENCE [LARGE SCALE GENOMIC DNA]</scope>
    <source>
        <strain evidence="3">ATCC 51220 / DSM 2926 / LMG 16218 / CuHBu1</strain>
    </source>
</reference>
<evidence type="ECO:0008006" key="4">
    <source>
        <dbReference type="Google" id="ProtNLM"/>
    </source>
</evidence>
<feature type="transmembrane region" description="Helical" evidence="1">
    <location>
        <begin position="29"/>
        <end position="48"/>
    </location>
</feature>
<dbReference type="InterPro" id="IPR049458">
    <property type="entry name" value="EpsG-like"/>
</dbReference>
<feature type="transmembrane region" description="Helical" evidence="1">
    <location>
        <begin position="145"/>
        <end position="160"/>
    </location>
</feature>
<dbReference type="HOGENOM" id="CLU_775630_0_0_0"/>
<gene>
    <name evidence="2" type="ordered locus">Ilyop_0388</name>
</gene>
<feature type="transmembrane region" description="Helical" evidence="1">
    <location>
        <begin position="245"/>
        <end position="262"/>
    </location>
</feature>
<evidence type="ECO:0000313" key="3">
    <source>
        <dbReference type="Proteomes" id="UP000006875"/>
    </source>
</evidence>
<protein>
    <recommendedName>
        <fullName evidence="4">EpsG family protein</fullName>
    </recommendedName>
</protein>
<feature type="transmembrane region" description="Helical" evidence="1">
    <location>
        <begin position="202"/>
        <end position="225"/>
    </location>
</feature>
<dbReference type="STRING" id="572544.Ilyop_0388"/>
<dbReference type="Pfam" id="PF14897">
    <property type="entry name" value="EpsG"/>
    <property type="match status" value="1"/>
</dbReference>
<keyword evidence="3" id="KW-1185">Reference proteome</keyword>
<feature type="transmembrane region" description="Helical" evidence="1">
    <location>
        <begin position="7"/>
        <end position="23"/>
    </location>
</feature>
<name>E3HB27_ILYPC</name>
<dbReference type="KEGG" id="ipo:Ilyop_0388"/>
<dbReference type="AlphaFoldDB" id="E3HB27"/>
<organism evidence="2 3">
    <name type="scientific">Ilyobacter polytropus (strain ATCC 51220 / DSM 2926 / LMG 16218 / CuHBu1)</name>
    <dbReference type="NCBI Taxonomy" id="572544"/>
    <lineage>
        <taxon>Bacteria</taxon>
        <taxon>Fusobacteriati</taxon>
        <taxon>Fusobacteriota</taxon>
        <taxon>Fusobacteriia</taxon>
        <taxon>Fusobacteriales</taxon>
        <taxon>Fusobacteriaceae</taxon>
        <taxon>Ilyobacter</taxon>
    </lineage>
</organism>
<keyword evidence="1" id="KW-1133">Transmembrane helix</keyword>